<sequence length="133" mass="14698">MNFNPLKVAFWTKHQQHWAESGLSLSAYCRREAIGYSTFYTWRKRLASIVIDQSVTLATPAVKSSVVSQAKHTSLTTIASTSPRPAMKPCKLVPVSIRASLPEIVLCSPAGWQVTISNHVDLPVLAQLLRQLP</sequence>
<dbReference type="OrthoDB" id="9005416at2"/>
<proteinExistence type="predicted"/>
<protein>
    <recommendedName>
        <fullName evidence="3">IS66 family insertion sequence element accessory protein TnpB</fullName>
    </recommendedName>
</protein>
<reference evidence="1 2" key="1">
    <citation type="journal article" date="2011" name="Int. J. Syst. Evol. Microbiol.">
        <title>Description of Undibacterium oligocarboniphilum sp. nov., isolated from purified water, and Undibacterium pigrum strain CCUG 49012 as the type strain of Undibacterium parvum sp. nov., and emended descriptions of the genus Undibacterium and the species Undibacterium pigrum.</title>
        <authorList>
            <person name="Eder W."/>
            <person name="Wanner G."/>
            <person name="Ludwig W."/>
            <person name="Busse H.J."/>
            <person name="Ziemke-Kageler F."/>
            <person name="Lang E."/>
        </authorList>
    </citation>
    <scope>NUCLEOTIDE SEQUENCE [LARGE SCALE GENOMIC DNA]</scope>
    <source>
        <strain evidence="1 2">DSM 23061</strain>
    </source>
</reference>
<keyword evidence="2" id="KW-1185">Reference proteome</keyword>
<evidence type="ECO:0000313" key="1">
    <source>
        <dbReference type="EMBL" id="AZP10819.1"/>
    </source>
</evidence>
<name>A0A3Q9BN78_9BURK</name>
<evidence type="ECO:0008006" key="3">
    <source>
        <dbReference type="Google" id="ProtNLM"/>
    </source>
</evidence>
<dbReference type="KEGG" id="upv:EJN92_01510"/>
<dbReference type="NCBIfam" id="NF047593">
    <property type="entry name" value="IS66_ISAeme5_TnpA"/>
    <property type="match status" value="1"/>
</dbReference>
<evidence type="ECO:0000313" key="2">
    <source>
        <dbReference type="Proteomes" id="UP000275663"/>
    </source>
</evidence>
<organism evidence="1 2">
    <name type="scientific">Undibacterium parvum</name>
    <dbReference type="NCBI Taxonomy" id="401471"/>
    <lineage>
        <taxon>Bacteria</taxon>
        <taxon>Pseudomonadati</taxon>
        <taxon>Pseudomonadota</taxon>
        <taxon>Betaproteobacteria</taxon>
        <taxon>Burkholderiales</taxon>
        <taxon>Oxalobacteraceae</taxon>
        <taxon>Undibacterium</taxon>
    </lineage>
</organism>
<dbReference type="RefSeq" id="WP_126126218.1">
    <property type="nucleotide sequence ID" value="NZ_CP034464.1"/>
</dbReference>
<dbReference type="EMBL" id="CP034464">
    <property type="protein sequence ID" value="AZP10819.1"/>
    <property type="molecule type" value="Genomic_DNA"/>
</dbReference>
<dbReference type="AlphaFoldDB" id="A0A3Q9BN78"/>
<accession>A0A3Q9BN78</accession>
<dbReference type="Proteomes" id="UP000275663">
    <property type="component" value="Chromosome"/>
</dbReference>
<gene>
    <name evidence="1" type="ORF">EJN92_01510</name>
</gene>